<name>A0ABR2FGX6_9ROSI</name>
<feature type="region of interest" description="Disordered" evidence="1">
    <location>
        <begin position="30"/>
        <end position="117"/>
    </location>
</feature>
<keyword evidence="3" id="KW-1185">Reference proteome</keyword>
<feature type="compositionally biased region" description="Polar residues" evidence="1">
    <location>
        <begin position="107"/>
        <end position="117"/>
    </location>
</feature>
<feature type="compositionally biased region" description="Polar residues" evidence="1">
    <location>
        <begin position="30"/>
        <end position="46"/>
    </location>
</feature>
<sequence length="117" mass="12083">MQVAGVDNVNNSFNATSALPSAGTIVQVQQQNSMNLGQQNSMNYASSPYVGHPVQISSPPSSSMLLQAQANPSPFQSSAPSSNNNPPQAPHGASAASSHTSSAHSHVNMSMQASFMK</sequence>
<reference evidence="2 3" key="1">
    <citation type="journal article" date="2024" name="G3 (Bethesda)">
        <title>Genome assembly of Hibiscus sabdariffa L. provides insights into metabolisms of medicinal natural products.</title>
        <authorList>
            <person name="Kim T."/>
        </authorList>
    </citation>
    <scope>NUCLEOTIDE SEQUENCE [LARGE SCALE GENOMIC DNA]</scope>
    <source>
        <strain evidence="2">TK-2024</strain>
        <tissue evidence="2">Old leaves</tissue>
    </source>
</reference>
<proteinExistence type="predicted"/>
<gene>
    <name evidence="2" type="ORF">V6N12_070479</name>
</gene>
<feature type="compositionally biased region" description="Polar residues" evidence="1">
    <location>
        <begin position="55"/>
        <end position="66"/>
    </location>
</feature>
<feature type="compositionally biased region" description="Polar residues" evidence="1">
    <location>
        <begin position="8"/>
        <end position="20"/>
    </location>
</feature>
<dbReference type="Proteomes" id="UP001472677">
    <property type="component" value="Unassembled WGS sequence"/>
</dbReference>
<feature type="compositionally biased region" description="Low complexity" evidence="1">
    <location>
        <begin position="67"/>
        <end position="106"/>
    </location>
</feature>
<evidence type="ECO:0000313" key="3">
    <source>
        <dbReference type="Proteomes" id="UP001472677"/>
    </source>
</evidence>
<feature type="region of interest" description="Disordered" evidence="1">
    <location>
        <begin position="1"/>
        <end position="20"/>
    </location>
</feature>
<evidence type="ECO:0000256" key="1">
    <source>
        <dbReference type="SAM" id="MobiDB-lite"/>
    </source>
</evidence>
<dbReference type="EMBL" id="JBBPBM010000006">
    <property type="protein sequence ID" value="KAK8580195.1"/>
    <property type="molecule type" value="Genomic_DNA"/>
</dbReference>
<organism evidence="2 3">
    <name type="scientific">Hibiscus sabdariffa</name>
    <name type="common">roselle</name>
    <dbReference type="NCBI Taxonomy" id="183260"/>
    <lineage>
        <taxon>Eukaryota</taxon>
        <taxon>Viridiplantae</taxon>
        <taxon>Streptophyta</taxon>
        <taxon>Embryophyta</taxon>
        <taxon>Tracheophyta</taxon>
        <taxon>Spermatophyta</taxon>
        <taxon>Magnoliopsida</taxon>
        <taxon>eudicotyledons</taxon>
        <taxon>Gunneridae</taxon>
        <taxon>Pentapetalae</taxon>
        <taxon>rosids</taxon>
        <taxon>malvids</taxon>
        <taxon>Malvales</taxon>
        <taxon>Malvaceae</taxon>
        <taxon>Malvoideae</taxon>
        <taxon>Hibiscus</taxon>
    </lineage>
</organism>
<comment type="caution">
    <text evidence="2">The sequence shown here is derived from an EMBL/GenBank/DDBJ whole genome shotgun (WGS) entry which is preliminary data.</text>
</comment>
<protein>
    <submittedName>
        <fullName evidence="2">Uncharacterized protein</fullName>
    </submittedName>
</protein>
<accession>A0ABR2FGX6</accession>
<evidence type="ECO:0000313" key="2">
    <source>
        <dbReference type="EMBL" id="KAK8580195.1"/>
    </source>
</evidence>